<evidence type="ECO:0000256" key="1">
    <source>
        <dbReference type="SAM" id="MobiDB-lite"/>
    </source>
</evidence>
<dbReference type="Proteomes" id="UP000717996">
    <property type="component" value="Unassembled WGS sequence"/>
</dbReference>
<name>A0A9P6XLT8_RHIOR</name>
<dbReference type="EMBL" id="JAANIT010018391">
    <property type="protein sequence ID" value="KAG1519375.1"/>
    <property type="molecule type" value="Genomic_DNA"/>
</dbReference>
<protein>
    <submittedName>
        <fullName evidence="2">Uncharacterized protein</fullName>
    </submittedName>
</protein>
<evidence type="ECO:0000313" key="2">
    <source>
        <dbReference type="EMBL" id="KAG1519375.1"/>
    </source>
</evidence>
<gene>
    <name evidence="2" type="ORF">G6F51_014773</name>
</gene>
<evidence type="ECO:0000313" key="3">
    <source>
        <dbReference type="Proteomes" id="UP000717996"/>
    </source>
</evidence>
<organism evidence="2 3">
    <name type="scientific">Rhizopus oryzae</name>
    <name type="common">Mucormycosis agent</name>
    <name type="synonym">Rhizopus arrhizus var. delemar</name>
    <dbReference type="NCBI Taxonomy" id="64495"/>
    <lineage>
        <taxon>Eukaryota</taxon>
        <taxon>Fungi</taxon>
        <taxon>Fungi incertae sedis</taxon>
        <taxon>Mucoromycota</taxon>
        <taxon>Mucoromycotina</taxon>
        <taxon>Mucoromycetes</taxon>
        <taxon>Mucorales</taxon>
        <taxon>Mucorineae</taxon>
        <taxon>Rhizopodaceae</taxon>
        <taxon>Rhizopus</taxon>
    </lineage>
</organism>
<sequence length="87" mass="9961">MHLSTKENEQKAPMLTDDDKPVKVEQKTPDLTDVVYDSRLEEDDRGRTKSPIPNYFESNMVPPLTSNFPDNHVTDSNYYESGPMLVT</sequence>
<feature type="compositionally biased region" description="Polar residues" evidence="1">
    <location>
        <begin position="64"/>
        <end position="79"/>
    </location>
</feature>
<accession>A0A9P6XLT8</accession>
<proteinExistence type="predicted"/>
<feature type="region of interest" description="Disordered" evidence="1">
    <location>
        <begin position="1"/>
        <end position="87"/>
    </location>
</feature>
<feature type="compositionally biased region" description="Basic and acidic residues" evidence="1">
    <location>
        <begin position="1"/>
        <end position="10"/>
    </location>
</feature>
<feature type="compositionally biased region" description="Basic and acidic residues" evidence="1">
    <location>
        <begin position="17"/>
        <end position="47"/>
    </location>
</feature>
<comment type="caution">
    <text evidence="2">The sequence shown here is derived from an EMBL/GenBank/DDBJ whole genome shotgun (WGS) entry which is preliminary data.</text>
</comment>
<reference evidence="2" key="1">
    <citation type="journal article" date="2020" name="Microb. Genom.">
        <title>Genetic diversity of clinical and environmental Mucorales isolates obtained from an investigation of mucormycosis cases among solid organ transplant recipients.</title>
        <authorList>
            <person name="Nguyen M.H."/>
            <person name="Kaul D."/>
            <person name="Muto C."/>
            <person name="Cheng S.J."/>
            <person name="Richter R.A."/>
            <person name="Bruno V.M."/>
            <person name="Liu G."/>
            <person name="Beyhan S."/>
            <person name="Sundermann A.J."/>
            <person name="Mounaud S."/>
            <person name="Pasculle A.W."/>
            <person name="Nierman W.C."/>
            <person name="Driscoll E."/>
            <person name="Cumbie R."/>
            <person name="Clancy C.J."/>
            <person name="Dupont C.L."/>
        </authorList>
    </citation>
    <scope>NUCLEOTIDE SEQUENCE</scope>
    <source>
        <strain evidence="2">GL16</strain>
    </source>
</reference>
<dbReference type="AlphaFoldDB" id="A0A9P6XLT8"/>